<feature type="region of interest" description="Disordered" evidence="1">
    <location>
        <begin position="1"/>
        <end position="22"/>
    </location>
</feature>
<dbReference type="EMBL" id="JBHEZX010000019">
    <property type="protein sequence ID" value="MFC1413832.1"/>
    <property type="molecule type" value="Genomic_DNA"/>
</dbReference>
<keyword evidence="2" id="KW-0472">Membrane</keyword>
<comment type="caution">
    <text evidence="3">The sequence shown here is derived from an EMBL/GenBank/DDBJ whole genome shotgun (WGS) entry which is preliminary data.</text>
</comment>
<evidence type="ECO:0000313" key="4">
    <source>
        <dbReference type="Proteomes" id="UP001592582"/>
    </source>
</evidence>
<dbReference type="Proteomes" id="UP001592582">
    <property type="component" value="Unassembled WGS sequence"/>
</dbReference>
<evidence type="ECO:0000313" key="3">
    <source>
        <dbReference type="EMBL" id="MFC1413832.1"/>
    </source>
</evidence>
<proteinExistence type="predicted"/>
<accession>A0ABV6VJA8</accession>
<keyword evidence="4" id="KW-1185">Reference proteome</keyword>
<evidence type="ECO:0000256" key="1">
    <source>
        <dbReference type="SAM" id="MobiDB-lite"/>
    </source>
</evidence>
<name>A0ABV6VJA8_9ACTN</name>
<evidence type="ECO:0000256" key="2">
    <source>
        <dbReference type="SAM" id="Phobius"/>
    </source>
</evidence>
<feature type="transmembrane region" description="Helical" evidence="2">
    <location>
        <begin position="31"/>
        <end position="53"/>
    </location>
</feature>
<reference evidence="3 4" key="1">
    <citation type="submission" date="2024-09" db="EMBL/GenBank/DDBJ databases">
        <authorList>
            <person name="Lee S.D."/>
        </authorList>
    </citation>
    <scope>NUCLEOTIDE SEQUENCE [LARGE SCALE GENOMIC DNA]</scope>
    <source>
        <strain evidence="3 4">N1-1</strain>
    </source>
</reference>
<keyword evidence="2" id="KW-0812">Transmembrane</keyword>
<gene>
    <name evidence="3" type="ORF">ACEZDG_31685</name>
</gene>
<dbReference type="RefSeq" id="WP_380516368.1">
    <property type="nucleotide sequence ID" value="NZ_JBHEZX010000019.1"/>
</dbReference>
<feature type="transmembrane region" description="Helical" evidence="2">
    <location>
        <begin position="65"/>
        <end position="84"/>
    </location>
</feature>
<organism evidence="3 4">
    <name type="scientific">Streptacidiphilus alkalitolerans</name>
    <dbReference type="NCBI Taxonomy" id="3342712"/>
    <lineage>
        <taxon>Bacteria</taxon>
        <taxon>Bacillati</taxon>
        <taxon>Actinomycetota</taxon>
        <taxon>Actinomycetes</taxon>
        <taxon>Kitasatosporales</taxon>
        <taxon>Streptomycetaceae</taxon>
        <taxon>Streptacidiphilus</taxon>
    </lineage>
</organism>
<keyword evidence="2" id="KW-1133">Transmembrane helix</keyword>
<sequence length="201" mass="21426">MQQQQQRGVPAGTARVRDDGPPMETNRWSRWAAICGVVALVPLGLGFGLAGLVQTTRSGQRGRGLAVLGIVASVVWSSVLYSMFTLPGMTVDRNADGGVDKAQYASVFDVHTGDCFTWAPTQPDDSVQMVRLVPCTQTHDAQVYDTPVLPLTGAQPEAAAKDACTTSPAAHALPADANLGFIYPQNTSFAKDTRRVICYTT</sequence>
<protein>
    <submittedName>
        <fullName evidence="3">DUF4190 domain-containing protein</fullName>
    </submittedName>
</protein>